<keyword evidence="5" id="KW-0949">S-adenosyl-L-methionine</keyword>
<dbReference type="Proteomes" id="UP000251960">
    <property type="component" value="Chromosome 4"/>
</dbReference>
<dbReference type="GO" id="GO:0032259">
    <property type="term" value="P:methylation"/>
    <property type="evidence" value="ECO:0007669"/>
    <property type="project" value="UniProtKB-KW"/>
</dbReference>
<keyword evidence="5" id="KW-0256">Endoplasmic reticulum</keyword>
<evidence type="ECO:0000256" key="1">
    <source>
        <dbReference type="ARBA" id="ARBA00004141"/>
    </source>
</evidence>
<evidence type="ECO:0000313" key="6">
    <source>
        <dbReference type="EMBL" id="PWZ25699.1"/>
    </source>
</evidence>
<comment type="similarity">
    <text evidence="5">Belongs to the class VI-like SAM-binding methyltransferase superfamily. Isoprenylcysteine carboxyl methyltransferase family.</text>
</comment>
<dbReference type="InterPro" id="IPR007269">
    <property type="entry name" value="ICMT_MeTrfase"/>
</dbReference>
<comment type="caution">
    <text evidence="6">The sequence shown here is derived from an EMBL/GenBank/DDBJ whole genome shotgun (WGS) entry which is preliminary data.</text>
</comment>
<dbReference type="PANTHER" id="PTHR12714">
    <property type="entry name" value="PROTEIN-S ISOPRENYLCYSTEINE O-METHYLTRANSFERASE"/>
    <property type="match status" value="1"/>
</dbReference>
<evidence type="ECO:0000256" key="3">
    <source>
        <dbReference type="ARBA" id="ARBA00022989"/>
    </source>
</evidence>
<comment type="cofactor">
    <cofactor evidence="5">
        <name>Zn(2+)</name>
        <dbReference type="ChEBI" id="CHEBI:29105"/>
    </cofactor>
    <text evidence="5">Divalent metal cations. Probably Zn(2+).</text>
</comment>
<dbReference type="Pfam" id="PF04140">
    <property type="entry name" value="ICMT"/>
    <property type="match status" value="1"/>
</dbReference>
<evidence type="ECO:0000256" key="4">
    <source>
        <dbReference type="ARBA" id="ARBA00023136"/>
    </source>
</evidence>
<reference evidence="6" key="1">
    <citation type="journal article" date="2018" name="Nat. Genet.">
        <title>Extensive intraspecific gene order and gene structural variations between Mo17 and other maize genomes.</title>
        <authorList>
            <person name="Sun S."/>
            <person name="Zhou Y."/>
            <person name="Chen J."/>
            <person name="Shi J."/>
            <person name="Zhao H."/>
            <person name="Zhao H."/>
            <person name="Song W."/>
            <person name="Zhang M."/>
            <person name="Cui Y."/>
            <person name="Dong X."/>
            <person name="Liu H."/>
            <person name="Ma X."/>
            <person name="Jiao Y."/>
            <person name="Wang B."/>
            <person name="Wei X."/>
            <person name="Stein J.C."/>
            <person name="Glaubitz J.C."/>
            <person name="Lu F."/>
            <person name="Yu G."/>
            <person name="Liang C."/>
            <person name="Fengler K."/>
            <person name="Li B."/>
            <person name="Rafalski A."/>
            <person name="Schnable P.S."/>
            <person name="Ware D.H."/>
            <person name="Buckler E.S."/>
            <person name="Lai J."/>
        </authorList>
    </citation>
    <scope>NUCLEOTIDE SEQUENCE [LARGE SCALE GENOMIC DNA]</scope>
    <source>
        <tissue evidence="6">Seedling</tissue>
    </source>
</reference>
<dbReference type="EMBL" id="NCVQ01000005">
    <property type="protein sequence ID" value="PWZ25699.1"/>
    <property type="molecule type" value="Genomic_DNA"/>
</dbReference>
<dbReference type="ExpressionAtlas" id="A0A3L6EY97">
    <property type="expression patterns" value="baseline"/>
</dbReference>
<dbReference type="PANTHER" id="PTHR12714:SF9">
    <property type="entry name" value="PROTEIN-S-ISOPRENYLCYSTEINE O-METHYLTRANSFERASE"/>
    <property type="match status" value="1"/>
</dbReference>
<accession>A0A3L6EY97</accession>
<dbReference type="EC" id="2.1.1.100" evidence="5"/>
<keyword evidence="4" id="KW-0472">Membrane</keyword>
<evidence type="ECO:0000256" key="5">
    <source>
        <dbReference type="RuleBase" id="RU362022"/>
    </source>
</evidence>
<dbReference type="GO" id="GO:0004671">
    <property type="term" value="F:protein C-terminal S-isoprenylcysteine carboxyl O-methyltransferase activity"/>
    <property type="evidence" value="ECO:0007669"/>
    <property type="project" value="UniProtKB-EC"/>
</dbReference>
<keyword evidence="3" id="KW-1133">Transmembrane helix</keyword>
<proteinExistence type="inferred from homology"/>
<dbReference type="AlphaFoldDB" id="A0A3L6EY97"/>
<keyword evidence="5" id="KW-0489">Methyltransferase</keyword>
<evidence type="ECO:0000256" key="2">
    <source>
        <dbReference type="ARBA" id="ARBA00022692"/>
    </source>
</evidence>
<organism evidence="6">
    <name type="scientific">Zea mays</name>
    <name type="common">Maize</name>
    <dbReference type="NCBI Taxonomy" id="4577"/>
    <lineage>
        <taxon>Eukaryota</taxon>
        <taxon>Viridiplantae</taxon>
        <taxon>Streptophyta</taxon>
        <taxon>Embryophyta</taxon>
        <taxon>Tracheophyta</taxon>
        <taxon>Spermatophyta</taxon>
        <taxon>Magnoliopsida</taxon>
        <taxon>Liliopsida</taxon>
        <taxon>Poales</taxon>
        <taxon>Poaceae</taxon>
        <taxon>PACMAD clade</taxon>
        <taxon>Panicoideae</taxon>
        <taxon>Andropogonodae</taxon>
        <taxon>Andropogoneae</taxon>
        <taxon>Tripsacinae</taxon>
        <taxon>Zea</taxon>
    </lineage>
</organism>
<comment type="catalytic activity">
    <reaction evidence="5">
        <text>[protein]-C-terminal S-[(2E,6E)-farnesyl]-L-cysteine + S-adenosyl-L-methionine = [protein]-C-terminal S-[(2E,6E)-farnesyl]-L-cysteine methyl ester + S-adenosyl-L-homocysteine</text>
        <dbReference type="Rhea" id="RHEA:21672"/>
        <dbReference type="Rhea" id="RHEA-COMP:12125"/>
        <dbReference type="Rhea" id="RHEA-COMP:12126"/>
        <dbReference type="ChEBI" id="CHEBI:57856"/>
        <dbReference type="ChEBI" id="CHEBI:59789"/>
        <dbReference type="ChEBI" id="CHEBI:90510"/>
        <dbReference type="ChEBI" id="CHEBI:90511"/>
        <dbReference type="EC" id="2.1.1.100"/>
    </reaction>
</comment>
<dbReference type="GO" id="GO:0005789">
    <property type="term" value="C:endoplasmic reticulum membrane"/>
    <property type="evidence" value="ECO:0007669"/>
    <property type="project" value="UniProtKB-SubCell"/>
</dbReference>
<keyword evidence="5" id="KW-0808">Transferase</keyword>
<sequence length="117" mass="13488">MLLIISLLVLNYYSLDYTSHYPVFTFGSVVSNEVPSDATLLISKQYVLAMGFALLEHLIEIFSFPKVKEFWFMRHPEYSNFLIQTVGTQGLLCNLLSTVALTLVLWRFFSKHVLYPS</sequence>
<name>A0A3L6EY97_MAIZE</name>
<protein>
    <recommendedName>
        <fullName evidence="5">Protein-S-isoprenylcysteine O-methyltransferase</fullName>
        <ecNumber evidence="5">2.1.1.100</ecNumber>
    </recommendedName>
</protein>
<comment type="subcellular location">
    <subcellularLocation>
        <location evidence="5">Endoplasmic reticulum membrane</location>
        <topology evidence="5">Multi-pass membrane protein</topology>
    </subcellularLocation>
    <subcellularLocation>
        <location evidence="1">Membrane</location>
        <topology evidence="1">Multi-pass membrane protein</topology>
    </subcellularLocation>
</comment>
<keyword evidence="2" id="KW-0812">Transmembrane</keyword>
<gene>
    <name evidence="6" type="primary">ICMT_0</name>
    <name evidence="6" type="ORF">Zm00014a_009599</name>
</gene>